<feature type="region of interest" description="Disordered" evidence="1">
    <location>
        <begin position="23"/>
        <end position="81"/>
    </location>
</feature>
<evidence type="ECO:0000259" key="2">
    <source>
        <dbReference type="Pfam" id="PF12510"/>
    </source>
</evidence>
<dbReference type="Pfam" id="PF12510">
    <property type="entry name" value="Smoothelin"/>
    <property type="match status" value="1"/>
</dbReference>
<protein>
    <recommendedName>
        <fullName evidence="2">Smoothelin domain-containing protein</fullName>
    </recommendedName>
</protein>
<keyword evidence="4" id="KW-1185">Reference proteome</keyword>
<feature type="compositionally biased region" description="Basic and acidic residues" evidence="1">
    <location>
        <begin position="28"/>
        <end position="39"/>
    </location>
</feature>
<reference evidence="3 4" key="1">
    <citation type="journal article" date="2023" name="Mol. Biol. Evol.">
        <title>Genomics of Secondarily Temperate Adaptation in the Only Non-Antarctic Icefish.</title>
        <authorList>
            <person name="Rivera-Colon A.G."/>
            <person name="Rayamajhi N."/>
            <person name="Minhas B.F."/>
            <person name="Madrigal G."/>
            <person name="Bilyk K.T."/>
            <person name="Yoon V."/>
            <person name="Hune M."/>
            <person name="Gregory S."/>
            <person name="Cheng C.H.C."/>
            <person name="Catchen J.M."/>
        </authorList>
    </citation>
    <scope>NUCLEOTIDE SEQUENCE [LARGE SCALE GENOMIC DNA]</scope>
    <source>
        <strain evidence="3">JC2023a</strain>
    </source>
</reference>
<dbReference type="EMBL" id="JAULUE010002065">
    <property type="protein sequence ID" value="KAK5878912.1"/>
    <property type="molecule type" value="Genomic_DNA"/>
</dbReference>
<feature type="domain" description="Smoothelin" evidence="2">
    <location>
        <begin position="1"/>
        <end position="25"/>
    </location>
</feature>
<sequence>MLDNAKDFEERKILRAALRDLLKKKRDKREQDRGSRQQDLRQQGLSKGGTTGGGCWHRQSIHEPAASNKQDVRPGLSVSRR</sequence>
<evidence type="ECO:0000313" key="3">
    <source>
        <dbReference type="EMBL" id="KAK5878912.1"/>
    </source>
</evidence>
<feature type="compositionally biased region" description="Gly residues" evidence="1">
    <location>
        <begin position="46"/>
        <end position="55"/>
    </location>
</feature>
<gene>
    <name evidence="3" type="ORF">CesoFtcFv8_024274</name>
</gene>
<accession>A0AAN8B658</accession>
<organism evidence="3 4">
    <name type="scientific">Champsocephalus esox</name>
    <name type="common">pike icefish</name>
    <dbReference type="NCBI Taxonomy" id="159716"/>
    <lineage>
        <taxon>Eukaryota</taxon>
        <taxon>Metazoa</taxon>
        <taxon>Chordata</taxon>
        <taxon>Craniata</taxon>
        <taxon>Vertebrata</taxon>
        <taxon>Euteleostomi</taxon>
        <taxon>Actinopterygii</taxon>
        <taxon>Neopterygii</taxon>
        <taxon>Teleostei</taxon>
        <taxon>Neoteleostei</taxon>
        <taxon>Acanthomorphata</taxon>
        <taxon>Eupercaria</taxon>
        <taxon>Perciformes</taxon>
        <taxon>Notothenioidei</taxon>
        <taxon>Channichthyidae</taxon>
        <taxon>Champsocephalus</taxon>
    </lineage>
</organism>
<comment type="caution">
    <text evidence="3">The sequence shown here is derived from an EMBL/GenBank/DDBJ whole genome shotgun (WGS) entry which is preliminary data.</text>
</comment>
<proteinExistence type="predicted"/>
<name>A0AAN8B658_9TELE</name>
<evidence type="ECO:0000313" key="4">
    <source>
        <dbReference type="Proteomes" id="UP001335648"/>
    </source>
</evidence>
<dbReference type="InterPro" id="IPR022189">
    <property type="entry name" value="SMTN"/>
</dbReference>
<dbReference type="Proteomes" id="UP001335648">
    <property type="component" value="Unassembled WGS sequence"/>
</dbReference>
<evidence type="ECO:0000256" key="1">
    <source>
        <dbReference type="SAM" id="MobiDB-lite"/>
    </source>
</evidence>
<dbReference type="AlphaFoldDB" id="A0AAN8B658"/>